<dbReference type="EMBL" id="AGZI01000002">
    <property type="protein sequence ID" value="EKU84697.1"/>
    <property type="molecule type" value="Genomic_DNA"/>
</dbReference>
<evidence type="ECO:0000313" key="3">
    <source>
        <dbReference type="EMBL" id="EKU84697.1"/>
    </source>
</evidence>
<feature type="domain" description="Pyruvate phosphate dikinase AMP/ATP-binding" evidence="2">
    <location>
        <begin position="38"/>
        <end position="319"/>
    </location>
</feature>
<dbReference type="PANTHER" id="PTHR43615:SF1">
    <property type="entry name" value="PPDK_N DOMAIN-CONTAINING PROTEIN"/>
    <property type="match status" value="1"/>
</dbReference>
<dbReference type="Proteomes" id="UP000009874">
    <property type="component" value="Unassembled WGS sequence"/>
</dbReference>
<comment type="caution">
    <text evidence="3">The sequence shown here is derived from an EMBL/GenBank/DDBJ whole genome shotgun (WGS) entry which is preliminary data.</text>
</comment>
<dbReference type="Gene3D" id="3.50.30.10">
    <property type="entry name" value="Phosphohistidine domain"/>
    <property type="match status" value="1"/>
</dbReference>
<dbReference type="Gene3D" id="3.30.1490.20">
    <property type="entry name" value="ATP-grasp fold, A domain"/>
    <property type="match status" value="1"/>
</dbReference>
<reference evidence="3 4" key="1">
    <citation type="submission" date="2012-09" db="EMBL/GenBank/DDBJ databases">
        <title>The Genome Sequence of Massilia timonae CCUG 45783.</title>
        <authorList>
            <consortium name="The Broad Institute Genome Sequencing Platform"/>
            <person name="Earl A."/>
            <person name="Ward D."/>
            <person name="Feldgarden M."/>
            <person name="Gevers D."/>
            <person name="Huys G."/>
            <person name="Walker B."/>
            <person name="Young S.K."/>
            <person name="Zeng Q."/>
            <person name="Gargeya S."/>
            <person name="Fitzgerald M."/>
            <person name="Haas B."/>
            <person name="Abouelleil A."/>
            <person name="Alvarado L."/>
            <person name="Arachchi H.M."/>
            <person name="Berlin A.M."/>
            <person name="Chapman S.B."/>
            <person name="Goldberg J."/>
            <person name="Griggs A."/>
            <person name="Gujja S."/>
            <person name="Hansen M."/>
            <person name="Howarth C."/>
            <person name="Imamovic A."/>
            <person name="Larimer J."/>
            <person name="McCowen C."/>
            <person name="Montmayeur A."/>
            <person name="Murphy C."/>
            <person name="Neiman D."/>
            <person name="Pearson M."/>
            <person name="Priest M."/>
            <person name="Roberts A."/>
            <person name="Saif S."/>
            <person name="Shea T."/>
            <person name="Sisk P."/>
            <person name="Sykes S."/>
            <person name="Wortman J."/>
            <person name="Nusbaum C."/>
            <person name="Birren B."/>
        </authorList>
    </citation>
    <scope>NUCLEOTIDE SEQUENCE [LARGE SCALE GENOMIC DNA]</scope>
    <source>
        <strain evidence="3 4">CCUG 45783</strain>
    </source>
</reference>
<protein>
    <recommendedName>
        <fullName evidence="5">Phosphoenolpyruvate synthase</fullName>
    </recommendedName>
</protein>
<dbReference type="AlphaFoldDB" id="K9E197"/>
<organism evidence="3 4">
    <name type="scientific">Massilia timonae CCUG 45783</name>
    <dbReference type="NCBI Taxonomy" id="883126"/>
    <lineage>
        <taxon>Bacteria</taxon>
        <taxon>Pseudomonadati</taxon>
        <taxon>Pseudomonadota</taxon>
        <taxon>Betaproteobacteria</taxon>
        <taxon>Burkholderiales</taxon>
        <taxon>Oxalobacteraceae</taxon>
        <taxon>Telluria group</taxon>
        <taxon>Massilia</taxon>
    </lineage>
</organism>
<dbReference type="PANTHER" id="PTHR43615">
    <property type="entry name" value="PHOSPHOENOLPYRUVATE SYNTHASE-RELATED"/>
    <property type="match status" value="1"/>
</dbReference>
<dbReference type="InterPro" id="IPR008279">
    <property type="entry name" value="PEP-util_enz_mobile_dom"/>
</dbReference>
<dbReference type="PATRIC" id="fig|883126.3.peg.136"/>
<dbReference type="eggNOG" id="COG3848">
    <property type="taxonomic scope" value="Bacteria"/>
</dbReference>
<dbReference type="SUPFAM" id="SSF52009">
    <property type="entry name" value="Phosphohistidine domain"/>
    <property type="match status" value="1"/>
</dbReference>
<dbReference type="eggNOG" id="COG0574">
    <property type="taxonomic scope" value="Bacteria"/>
</dbReference>
<name>K9E197_9BURK</name>
<dbReference type="RefSeq" id="WP_005662899.1">
    <property type="nucleotide sequence ID" value="NZ_JH992922.1"/>
</dbReference>
<dbReference type="Pfam" id="PF01326">
    <property type="entry name" value="PPDK_N"/>
    <property type="match status" value="1"/>
</dbReference>
<dbReference type="InterPro" id="IPR051549">
    <property type="entry name" value="PEP_Utilizing_Enz"/>
</dbReference>
<gene>
    <name evidence="3" type="ORF">HMPREF9710_00132</name>
</gene>
<evidence type="ECO:0000313" key="4">
    <source>
        <dbReference type="Proteomes" id="UP000009874"/>
    </source>
</evidence>
<evidence type="ECO:0000259" key="1">
    <source>
        <dbReference type="Pfam" id="PF00391"/>
    </source>
</evidence>
<dbReference type="GO" id="GO:0016301">
    <property type="term" value="F:kinase activity"/>
    <property type="evidence" value="ECO:0007669"/>
    <property type="project" value="InterPro"/>
</dbReference>
<evidence type="ECO:0000259" key="2">
    <source>
        <dbReference type="Pfam" id="PF01326"/>
    </source>
</evidence>
<evidence type="ECO:0008006" key="5">
    <source>
        <dbReference type="Google" id="ProtNLM"/>
    </source>
</evidence>
<sequence>MDTIDTQARQCLATGVTAEGQAAPFLVAIPDAGPASRETLGGKAWSLHRLAASGFNVPPAHVLTTAFFAPWIARLRATPAWQTLTQAEQPDWPTACAALRIHVDGLEWDADQRRAIDLLASQCQAHEPGVRFAVRSSSPDEDLAAASFAGVYRTCLGVPASRLEEAIRDCFASCLAVPAFAYKSARAMPVFEPAMAVIVQRQVESEVSGVGFSINPLTNDLDEALVNASWGLGDALVDGQVVPDQFVLDKASGRLLEGTPGSKACPAPHGAGFCLDPAQLAEVTATLASVEALFGAPVDMEFAYAAGTLHLLQARPVTAYTPLTPDMTSRPGTPRTLYMDISLAKGMTINAPVSPMGQDWLKHTIAHLIRHCAGPVDLPLDRADGWLCIQGGRMYLNLSRVLWLATPLQLAHSNAPTDQLLAETLATIDATRYRSATRPSLLPLLRVVPGALWRLRRALWRSLHAFIAPDHARRLHRLRERDAMARLSAPGGKDSTLPQLQQRLGAVAIEAIVDVALPAMLAGVGATATLARLARRHCDDERRLLASLTRGAGGNLVVEMGIAMVRLARMLAPADYADTDSLAARIARREMPAAFLAEWDRFLAVYGCRGPGEMDLANASYRDDPAILLRQMSFLAGVSDERDPAAAHRRLAQERERAYTALLRRFGPVRRLLLKRLYAVSTAFAGSRDTPKHINLMFRQSMRTQALALGAKLVAEGRLDDPHDIFGLYYADLEPAHADRPDLRERRRMRTGFLQVLARQVHVFPSLIDSRGRILRAPRRDDRTGGLLGVGISPGVARGRVKCLRNAHEKSLAPGEILVAFTTDPGWTPLFVNAAAIVLEIGGALQHGALVAREFNKPCVVGIGDVFQRLRDGQLVEVDGERGIVLVIDEQAKDSVS</sequence>
<keyword evidence="4" id="KW-1185">Reference proteome</keyword>
<dbReference type="Gene3D" id="3.30.470.20">
    <property type="entry name" value="ATP-grasp fold, B domain"/>
    <property type="match status" value="1"/>
</dbReference>
<dbReference type="HOGENOM" id="CLU_005950_0_0_4"/>
<dbReference type="InterPro" id="IPR036637">
    <property type="entry name" value="Phosphohistidine_dom_sf"/>
</dbReference>
<dbReference type="SUPFAM" id="SSF56059">
    <property type="entry name" value="Glutathione synthetase ATP-binding domain-like"/>
    <property type="match status" value="1"/>
</dbReference>
<dbReference type="InterPro" id="IPR013815">
    <property type="entry name" value="ATP_grasp_subdomain_1"/>
</dbReference>
<dbReference type="Pfam" id="PF00391">
    <property type="entry name" value="PEP-utilizers"/>
    <property type="match status" value="1"/>
</dbReference>
<feature type="domain" description="PEP-utilising enzyme mobile" evidence="1">
    <location>
        <begin position="813"/>
        <end position="883"/>
    </location>
</feature>
<dbReference type="InterPro" id="IPR002192">
    <property type="entry name" value="PPDK_AMP/ATP-bd"/>
</dbReference>
<dbReference type="OrthoDB" id="9765468at2"/>
<proteinExistence type="predicted"/>
<dbReference type="GO" id="GO:0005524">
    <property type="term" value="F:ATP binding"/>
    <property type="evidence" value="ECO:0007669"/>
    <property type="project" value="InterPro"/>
</dbReference>
<accession>K9E197</accession>